<dbReference type="Proteomes" id="UP000663856">
    <property type="component" value="Unassembled WGS sequence"/>
</dbReference>
<feature type="domain" description="Hermes trasposase DNA-binding" evidence="1">
    <location>
        <begin position="18"/>
        <end position="75"/>
    </location>
</feature>
<dbReference type="EMBL" id="CAJNRF010015101">
    <property type="protein sequence ID" value="CAF2165759.1"/>
    <property type="molecule type" value="Genomic_DNA"/>
</dbReference>
<accession>A0A816YQW0</accession>
<evidence type="ECO:0000313" key="4">
    <source>
        <dbReference type="Proteomes" id="UP000663856"/>
    </source>
</evidence>
<comment type="caution">
    <text evidence="3">The sequence shown here is derived from an EMBL/GenBank/DDBJ whole genome shotgun (WGS) entry which is preliminary data.</text>
</comment>
<reference evidence="3" key="1">
    <citation type="submission" date="2021-02" db="EMBL/GenBank/DDBJ databases">
        <authorList>
            <person name="Nowell W R."/>
        </authorList>
    </citation>
    <scope>NUCLEOTIDE SEQUENCE</scope>
</reference>
<organism evidence="3 4">
    <name type="scientific">Rotaria magnacalcarata</name>
    <dbReference type="NCBI Taxonomy" id="392030"/>
    <lineage>
        <taxon>Eukaryota</taxon>
        <taxon>Metazoa</taxon>
        <taxon>Spiralia</taxon>
        <taxon>Gnathifera</taxon>
        <taxon>Rotifera</taxon>
        <taxon>Eurotatoria</taxon>
        <taxon>Bdelloidea</taxon>
        <taxon>Philodinida</taxon>
        <taxon>Philodinidae</taxon>
        <taxon>Rotaria</taxon>
    </lineage>
</organism>
<dbReference type="Proteomes" id="UP000663887">
    <property type="component" value="Unassembled WGS sequence"/>
</dbReference>
<evidence type="ECO:0000313" key="3">
    <source>
        <dbReference type="EMBL" id="CAF2165759.1"/>
    </source>
</evidence>
<evidence type="ECO:0000313" key="2">
    <source>
        <dbReference type="EMBL" id="CAF2133189.1"/>
    </source>
</evidence>
<name>A0A816YQW0_9BILA</name>
<sequence>MKQTTVEQVFTIQKTLTNDQSNIVKDLIADLICTDIRPFSIIEDNGLRLLIQECIRLGSLYGNVDVNDILRGRTTISNHIYRLANSSRSQMKLLLQEPFENRCLSISPNFWTDQYRQISYLGTTVTFVDSDDHYHTIDLFL</sequence>
<dbReference type="SUPFAM" id="SSF140996">
    <property type="entry name" value="Hermes dimerisation domain"/>
    <property type="match status" value="1"/>
</dbReference>
<dbReference type="EMBL" id="CAJNRG010011522">
    <property type="protein sequence ID" value="CAF2133189.1"/>
    <property type="molecule type" value="Genomic_DNA"/>
</dbReference>
<dbReference type="AlphaFoldDB" id="A0A816YQW0"/>
<evidence type="ECO:0000259" key="1">
    <source>
        <dbReference type="Pfam" id="PF10683"/>
    </source>
</evidence>
<dbReference type="Pfam" id="PF10683">
    <property type="entry name" value="DBD_Tnp_Hermes"/>
    <property type="match status" value="1"/>
</dbReference>
<protein>
    <recommendedName>
        <fullName evidence="1">Hermes trasposase DNA-binding domain-containing protein</fullName>
    </recommendedName>
</protein>
<dbReference type="Gene3D" id="1.10.10.1070">
    <property type="entry name" value="Zinc finger, BED domain-containing"/>
    <property type="match status" value="1"/>
</dbReference>
<proteinExistence type="predicted"/>
<gene>
    <name evidence="3" type="ORF">WKI299_LOCUS32655</name>
    <name evidence="2" type="ORF">XDN619_LOCUS25133</name>
</gene>
<dbReference type="InterPro" id="IPR018473">
    <property type="entry name" value="Hermes_transposase_DNA-db"/>
</dbReference>